<sequence>MKSEKKTRTLEEIRKQNKRPNMFFDGMEEKTVELSEKAFQAGRDFFENCVQLTSRHLIKKLQEEMMIKFR</sequence>
<dbReference type="EMBL" id="FNCP01000013">
    <property type="protein sequence ID" value="SDH44968.1"/>
    <property type="molecule type" value="Genomic_DNA"/>
</dbReference>
<organism evidence="2 3">
    <name type="scientific">Desulfosporosinus hippei DSM 8344</name>
    <dbReference type="NCBI Taxonomy" id="1121419"/>
    <lineage>
        <taxon>Bacteria</taxon>
        <taxon>Bacillati</taxon>
        <taxon>Bacillota</taxon>
        <taxon>Clostridia</taxon>
        <taxon>Eubacteriales</taxon>
        <taxon>Desulfitobacteriaceae</taxon>
        <taxon>Desulfosporosinus</taxon>
    </lineage>
</organism>
<feature type="region of interest" description="Disordered" evidence="1">
    <location>
        <begin position="1"/>
        <end position="22"/>
    </location>
</feature>
<dbReference type="STRING" id="1121419.SAMN05443529_113104"/>
<dbReference type="OrthoDB" id="9977549at2"/>
<proteinExistence type="predicted"/>
<evidence type="ECO:0000313" key="3">
    <source>
        <dbReference type="Proteomes" id="UP000198656"/>
    </source>
</evidence>
<accession>A0A1G8CHT5</accession>
<keyword evidence="3" id="KW-1185">Reference proteome</keyword>
<protein>
    <submittedName>
        <fullName evidence="2">Uncharacterized protein</fullName>
    </submittedName>
</protein>
<feature type="compositionally biased region" description="Basic and acidic residues" evidence="1">
    <location>
        <begin position="1"/>
        <end position="15"/>
    </location>
</feature>
<name>A0A1G8CHT5_9FIRM</name>
<reference evidence="3" key="1">
    <citation type="submission" date="2016-10" db="EMBL/GenBank/DDBJ databases">
        <authorList>
            <person name="Varghese N."/>
            <person name="Submissions S."/>
        </authorList>
    </citation>
    <scope>NUCLEOTIDE SEQUENCE [LARGE SCALE GENOMIC DNA]</scope>
    <source>
        <strain evidence="3">DSM 8344</strain>
    </source>
</reference>
<evidence type="ECO:0000313" key="2">
    <source>
        <dbReference type="EMBL" id="SDH44968.1"/>
    </source>
</evidence>
<dbReference type="AlphaFoldDB" id="A0A1G8CHT5"/>
<evidence type="ECO:0000256" key="1">
    <source>
        <dbReference type="SAM" id="MobiDB-lite"/>
    </source>
</evidence>
<gene>
    <name evidence="2" type="ORF">SAMN05443529_113104</name>
</gene>
<dbReference type="Proteomes" id="UP000198656">
    <property type="component" value="Unassembled WGS sequence"/>
</dbReference>
<dbReference type="RefSeq" id="WP_092333757.1">
    <property type="nucleotide sequence ID" value="NZ_FNCP01000013.1"/>
</dbReference>